<dbReference type="PANTHER" id="PTHR44662:SF1">
    <property type="entry name" value="WD REPEAT-CONTAINING PROTEIN 81"/>
    <property type="match status" value="1"/>
</dbReference>
<feature type="region of interest" description="Disordered" evidence="3">
    <location>
        <begin position="1240"/>
        <end position="1264"/>
    </location>
</feature>
<dbReference type="PROSITE" id="PS50197">
    <property type="entry name" value="BEACH"/>
    <property type="match status" value="1"/>
</dbReference>
<feature type="region of interest" description="Disordered" evidence="3">
    <location>
        <begin position="1309"/>
        <end position="1355"/>
    </location>
</feature>
<evidence type="ECO:0000256" key="2">
    <source>
        <dbReference type="PROSITE-ProRule" id="PRU00221"/>
    </source>
</evidence>
<protein>
    <recommendedName>
        <fullName evidence="4">BEACH domain-containing protein</fullName>
    </recommendedName>
</protein>
<reference evidence="5" key="1">
    <citation type="submission" date="2020-05" db="UniProtKB">
        <authorList>
            <consortium name="EnsemblMetazoa"/>
        </authorList>
    </citation>
    <scope>IDENTIFICATION</scope>
    <source>
        <strain evidence="5">USDA</strain>
    </source>
</reference>
<evidence type="ECO:0000256" key="1">
    <source>
        <dbReference type="ARBA" id="ARBA00004419"/>
    </source>
</evidence>
<feature type="region of interest" description="Disordered" evidence="3">
    <location>
        <begin position="748"/>
        <end position="769"/>
    </location>
</feature>
<dbReference type="GO" id="GO:0005776">
    <property type="term" value="C:autophagosome"/>
    <property type="evidence" value="ECO:0007669"/>
    <property type="project" value="UniProtKB-SubCell"/>
</dbReference>
<sequence>MESVCLEIGINWQHVAETSQSPHRYQVICAKQWLQTLEKKRKIDTFPTYPNLDRRAHPEGDLEHSWCRVLVQLFKKQPYSKVFPIKCPLGGGIDDDFGSKMPLSYSPAVFEVMCDNFRSLWSDFYKKCSGAHVKGDKEAGKGGKMGATPSVSLLPYDAVLKELIYRVFKCPIIHCGLDRLREDSTDVKSEEFSTECHSNIMPALICIETCQYLAVIFYPPGISTTLYDCITFSPAILSRNYNKPLFIVYQLLQLFKTMHENGLIVGEISLQDILLNENLWALLIPPVEANITAYFLEEVMTHSPSEATGLQELDLPVDGDTMDVSNLKLDLKFSYDIKQFTLRDYCDMWCNGQISNYDYLTILNNAAGRSPNNPSYHHIMPWVTNFQSRSGLNWRDLSKSKYRLNKGDLHLDLMFQHATQQMHKDIEANCLSSGPQVPHHVSDFLSEITYFVYMARRTPQHILREHVRPIWVPAEYPASIQRLQEWTPDECIPEFYADPMIFKSIHEDLPDLELPTWASCPEDFIAKHREALESQYVSERLNHWIDLNFGYKLSGKAAIKAKNVCLPMVDQHKNLCQRGIVQLFTHPHPSKRNTSPWFSRQAPRIQNLLPSSQRKAERASSSSRSKLGKESKSLNKSTENINKSTESLNAEVLASSTSSPNNSKNSPRLNLKAAALSEEGSSSFYKTINFIELPKDYNPAALLLSLESSQQFVTKTFPLQKPTENAPEKMLTSDLLFEDYSENHSFTNHLFNEGSPTEHTAASRGRSKNLLASSKPQAQKTMHLQVHHMKKIKDLQILGCIIVELFAMPKLRPLIGHNLQPKFELRLKACQTINQLHKQDIPKCLRYVTNMLLNLNAQDVITEKGMPLPSAAQLLQPIYHNLLIPFPFSFYPTYALIRSLYSFDFASMLLELHTHFQCNGYDCDKYTEVDRLRVQYERKIGKCKVMACCAHIRRLLEPVGFEQFPAIDILLPHIIDLLTDEHTSILTAWNLFDSVAQSLGIQNTQKYLLLPIMKLYDVESFERGMISVRNRSSAADSLSNSSTHLRFSTSSSFKSRKSVKLYHQIFLLRLIVRFGLKCFLYNFIAPLIEAVGGYKEPEDGNGLHYHSSVVGRRTSRNLSLVTNPSVVINEDDATLMSPQKADDMDDNTLSGEAEASNLKPEIEDVFSFDDDANSDHISTSDHISNKSLDSFDMNQRPTTAEEAKEDDEHQLETTPEKLAISEIIYGSKISNNSFEESDKISLSSQNAMDSPLHNSASSQLGPRSPTIAIPASVFRTSYQLNTIDCDIGSRKSVDSFEILQAAEEEQKQMQAAAAARRSKEVKQAEGQAEGDTEPTGSSQADSQEPSDSLQASVISKMSEEKSLQNNCISEMSSISLIWLSHRLGPILTSRFIAKNLLKMLTLCYVGQENLLPETGRDDDAQNLNYFTVSDARVVGDRSAVRVLECLMAIASLYGEQVILLQYFPHISELIALGVKRITSSLEGAIISSLQLVKYLIPCLTDATIMEHLKDIFLDSIILPVLRFLGSAQVLMPCGYLGRSVLARKFLDAVYVLSVRLGPDMTREHLCFSVLRPFFLIFDKAFGETINFDGDNRSAKISPPSSNECQQDSKRELEEIGDVFNPALAHCAYLVFLRFLGEDIMKRTVLNLEFILTLCHEFEQPDYKPFIPNSRKSSDAVDCPQRSTPESHMTETGEMQAANSFGTQVVGNRIEVISPTTQTTPKIISKEKVQHIDSMEVLDMIAYKFEQLPNTRYLKGNWLAYWNHEITRPEKDTMLSLQQIKLQSFVGHTNSVRAILSLDNENSFVSASKDKTVKLWSLRSEGDGSKAKSCQFTYTDHRKSIHSLAFLESLRYVVSCDSGVHIWDPFIGRPLGVLDSPKHNPITVVKCLPSPSPLVLAGTAEASVKIIDARCMQYVNEWRVSSNTQANATVRCLTVAPSGNWLAVGLSSGYIVMLDTRTGIVMNSWRRMECDILQLAAPNDQQLISSALDHSLAVWHAHDGNLHYQLAPPAEPAHYLQTIGSELVYATTGNRIGIYSDLSSSHAAHSVTKLRSETFKGVLTSLGVLPLNRAFLAGNESGNISLLC</sequence>
<dbReference type="GO" id="GO:0035973">
    <property type="term" value="P:aggrephagy"/>
    <property type="evidence" value="ECO:0007669"/>
    <property type="project" value="TreeGrafter"/>
</dbReference>
<dbReference type="PROSITE" id="PS50294">
    <property type="entry name" value="WD_REPEATS_REGION"/>
    <property type="match status" value="1"/>
</dbReference>
<dbReference type="KEGG" id="scac:106096329"/>
<dbReference type="GO" id="GO:0005739">
    <property type="term" value="C:mitochondrion"/>
    <property type="evidence" value="ECO:0007669"/>
    <property type="project" value="TreeGrafter"/>
</dbReference>
<dbReference type="PROSITE" id="PS50082">
    <property type="entry name" value="WD_REPEATS_2"/>
    <property type="match status" value="1"/>
</dbReference>
<dbReference type="InterPro" id="IPR015943">
    <property type="entry name" value="WD40/YVTN_repeat-like_dom_sf"/>
</dbReference>
<evidence type="ECO:0000313" key="5">
    <source>
        <dbReference type="EnsemblMetazoa" id="SCAU008609-PA"/>
    </source>
</evidence>
<dbReference type="SMART" id="SM00320">
    <property type="entry name" value="WD40"/>
    <property type="match status" value="5"/>
</dbReference>
<evidence type="ECO:0000256" key="3">
    <source>
        <dbReference type="SAM" id="MobiDB-lite"/>
    </source>
</evidence>
<feature type="region of interest" description="Disordered" evidence="3">
    <location>
        <begin position="608"/>
        <end position="641"/>
    </location>
</feature>
<dbReference type="STRING" id="35570.A0A1I8PJA0"/>
<name>A0A1I8PJA0_STOCA</name>
<accession>A0A1I8PJA0</accession>
<dbReference type="SMART" id="SM01026">
    <property type="entry name" value="Beach"/>
    <property type="match status" value="1"/>
</dbReference>
<dbReference type="VEuPathDB" id="VectorBase:SCAU008609"/>
<evidence type="ECO:0000259" key="4">
    <source>
        <dbReference type="PROSITE" id="PS50197"/>
    </source>
</evidence>
<dbReference type="InterPro" id="IPR036322">
    <property type="entry name" value="WD40_repeat_dom_sf"/>
</dbReference>
<dbReference type="SUPFAM" id="SSF56112">
    <property type="entry name" value="Protein kinase-like (PK-like)"/>
    <property type="match status" value="1"/>
</dbReference>
<dbReference type="Pfam" id="PF02138">
    <property type="entry name" value="Beach"/>
    <property type="match status" value="1"/>
</dbReference>
<feature type="compositionally biased region" description="Polar residues" evidence="3">
    <location>
        <begin position="748"/>
        <end position="760"/>
    </location>
</feature>
<dbReference type="InterPro" id="IPR052651">
    <property type="entry name" value="WDR81"/>
</dbReference>
<dbReference type="SUPFAM" id="SSF81837">
    <property type="entry name" value="BEACH domain"/>
    <property type="match status" value="1"/>
</dbReference>
<organism evidence="5 6">
    <name type="scientific">Stomoxys calcitrans</name>
    <name type="common">Stable fly</name>
    <name type="synonym">Conops calcitrans</name>
    <dbReference type="NCBI Taxonomy" id="35570"/>
    <lineage>
        <taxon>Eukaryota</taxon>
        <taxon>Metazoa</taxon>
        <taxon>Ecdysozoa</taxon>
        <taxon>Arthropoda</taxon>
        <taxon>Hexapoda</taxon>
        <taxon>Insecta</taxon>
        <taxon>Pterygota</taxon>
        <taxon>Neoptera</taxon>
        <taxon>Endopterygota</taxon>
        <taxon>Diptera</taxon>
        <taxon>Brachycera</taxon>
        <taxon>Muscomorpha</taxon>
        <taxon>Muscoidea</taxon>
        <taxon>Muscidae</taxon>
        <taxon>Stomoxys</taxon>
    </lineage>
</organism>
<dbReference type="InterPro" id="IPR000409">
    <property type="entry name" value="BEACH_dom"/>
</dbReference>
<dbReference type="EnsemblMetazoa" id="SCAU008609-RA">
    <property type="protein sequence ID" value="SCAU008609-PA"/>
    <property type="gene ID" value="SCAU008609"/>
</dbReference>
<dbReference type="InterPro" id="IPR011009">
    <property type="entry name" value="Kinase-like_dom_sf"/>
</dbReference>
<feature type="compositionally biased region" description="Basic and acidic residues" evidence="3">
    <location>
        <begin position="1199"/>
        <end position="1215"/>
    </location>
</feature>
<feature type="domain" description="BEACH" evidence="4">
    <location>
        <begin position="334"/>
        <end position="614"/>
    </location>
</feature>
<evidence type="ECO:0000313" key="6">
    <source>
        <dbReference type="Proteomes" id="UP000095300"/>
    </source>
</evidence>
<proteinExistence type="predicted"/>
<feature type="compositionally biased region" description="Polar residues" evidence="3">
    <location>
        <begin position="1240"/>
        <end position="1261"/>
    </location>
</feature>
<dbReference type="PANTHER" id="PTHR44662">
    <property type="entry name" value="WD REPEAT-CONTAINING PROTEIN 81"/>
    <property type="match status" value="1"/>
</dbReference>
<comment type="subcellular location">
    <subcellularLocation>
        <location evidence="1">Cytoplasmic vesicle</location>
        <location evidence="1">Autophagosome</location>
    </subcellularLocation>
</comment>
<feature type="compositionally biased region" description="Polar residues" evidence="3">
    <location>
        <begin position="1334"/>
        <end position="1355"/>
    </location>
</feature>
<dbReference type="SUPFAM" id="SSF50978">
    <property type="entry name" value="WD40 repeat-like"/>
    <property type="match status" value="1"/>
</dbReference>
<keyword evidence="2" id="KW-0853">WD repeat</keyword>
<feature type="region of interest" description="Disordered" evidence="3">
    <location>
        <begin position="1169"/>
        <end position="1217"/>
    </location>
</feature>
<feature type="repeat" description="WD" evidence="2">
    <location>
        <begin position="1784"/>
        <end position="1819"/>
    </location>
</feature>
<dbReference type="InterPro" id="IPR036372">
    <property type="entry name" value="BEACH_dom_sf"/>
</dbReference>
<dbReference type="Gene3D" id="1.10.1540.10">
    <property type="entry name" value="BEACH domain"/>
    <property type="match status" value="1"/>
</dbReference>
<feature type="region of interest" description="Disordered" evidence="3">
    <location>
        <begin position="1670"/>
        <end position="1691"/>
    </location>
</feature>
<feature type="region of interest" description="Disordered" evidence="3">
    <location>
        <begin position="1133"/>
        <end position="1156"/>
    </location>
</feature>
<dbReference type="Pfam" id="PF00400">
    <property type="entry name" value="WD40"/>
    <property type="match status" value="2"/>
</dbReference>
<feature type="compositionally biased region" description="Polar residues" evidence="3">
    <location>
        <begin position="1175"/>
        <end position="1198"/>
    </location>
</feature>
<dbReference type="GO" id="GO:0035014">
    <property type="term" value="F:phosphatidylinositol 3-kinase regulator activity"/>
    <property type="evidence" value="ECO:0007669"/>
    <property type="project" value="TreeGrafter"/>
</dbReference>
<dbReference type="InterPro" id="IPR001680">
    <property type="entry name" value="WD40_rpt"/>
</dbReference>
<dbReference type="Proteomes" id="UP000095300">
    <property type="component" value="Unassembled WGS sequence"/>
</dbReference>
<keyword evidence="6" id="KW-1185">Reference proteome</keyword>
<dbReference type="CDD" id="cd06071">
    <property type="entry name" value="Beach"/>
    <property type="match status" value="1"/>
</dbReference>
<gene>
    <name evidence="5" type="primary">106096329</name>
</gene>
<dbReference type="OrthoDB" id="29306at2759"/>
<dbReference type="Gene3D" id="2.130.10.10">
    <property type="entry name" value="YVTN repeat-like/Quinoprotein amine dehydrogenase"/>
    <property type="match status" value="2"/>
</dbReference>